<dbReference type="EMBL" id="LAZR01001064">
    <property type="protein sequence ID" value="KKN51394.1"/>
    <property type="molecule type" value="Genomic_DNA"/>
</dbReference>
<name>A0A0F9R990_9ZZZZ</name>
<feature type="compositionally biased region" description="Pro residues" evidence="1">
    <location>
        <begin position="42"/>
        <end position="59"/>
    </location>
</feature>
<feature type="compositionally biased region" description="Basic and acidic residues" evidence="1">
    <location>
        <begin position="28"/>
        <end position="39"/>
    </location>
</feature>
<dbReference type="AlphaFoldDB" id="A0A0F9R990"/>
<organism evidence="2">
    <name type="scientific">marine sediment metagenome</name>
    <dbReference type="NCBI Taxonomy" id="412755"/>
    <lineage>
        <taxon>unclassified sequences</taxon>
        <taxon>metagenomes</taxon>
        <taxon>ecological metagenomes</taxon>
    </lineage>
</organism>
<feature type="region of interest" description="Disordered" evidence="1">
    <location>
        <begin position="1"/>
        <end position="59"/>
    </location>
</feature>
<reference evidence="2" key="1">
    <citation type="journal article" date="2015" name="Nature">
        <title>Complex archaea that bridge the gap between prokaryotes and eukaryotes.</title>
        <authorList>
            <person name="Spang A."/>
            <person name="Saw J.H."/>
            <person name="Jorgensen S.L."/>
            <person name="Zaremba-Niedzwiedzka K."/>
            <person name="Martijn J."/>
            <person name="Lind A.E."/>
            <person name="van Eijk R."/>
            <person name="Schleper C."/>
            <person name="Guy L."/>
            <person name="Ettema T.J."/>
        </authorList>
    </citation>
    <scope>NUCLEOTIDE SEQUENCE</scope>
</reference>
<protein>
    <submittedName>
        <fullName evidence="2">Uncharacterized protein</fullName>
    </submittedName>
</protein>
<evidence type="ECO:0000256" key="1">
    <source>
        <dbReference type="SAM" id="MobiDB-lite"/>
    </source>
</evidence>
<gene>
    <name evidence="2" type="ORF">LCGC14_0622910</name>
</gene>
<proteinExistence type="predicted"/>
<comment type="caution">
    <text evidence="2">The sequence shown here is derived from an EMBL/GenBank/DDBJ whole genome shotgun (WGS) entry which is preliminary data.</text>
</comment>
<evidence type="ECO:0000313" key="2">
    <source>
        <dbReference type="EMBL" id="KKN51394.1"/>
    </source>
</evidence>
<sequence>MRMRKRAKKPWVEEAPIAADDILVSRRQPRELEPVRKYVDPGPAPGCTPPPPPSKPLRR</sequence>
<accession>A0A0F9R990</accession>